<name>A0ABY5VM03_9FIRM</name>
<gene>
    <name evidence="1" type="ORF">NQ502_08365</name>
</gene>
<protein>
    <submittedName>
        <fullName evidence="1">Uncharacterized protein</fullName>
    </submittedName>
</protein>
<accession>A0ABY5VM03</accession>
<keyword evidence="2" id="KW-1185">Reference proteome</keyword>
<proteinExistence type="predicted"/>
<organism evidence="1 2">
    <name type="scientific">Ruminococcus gauvreauii</name>
    <dbReference type="NCBI Taxonomy" id="438033"/>
    <lineage>
        <taxon>Bacteria</taxon>
        <taxon>Bacillati</taxon>
        <taxon>Bacillota</taxon>
        <taxon>Clostridia</taxon>
        <taxon>Eubacteriales</taxon>
        <taxon>Oscillospiraceae</taxon>
        <taxon>Ruminococcus</taxon>
    </lineage>
</organism>
<dbReference type="EMBL" id="CP102290">
    <property type="protein sequence ID" value="UWP61028.1"/>
    <property type="molecule type" value="Genomic_DNA"/>
</dbReference>
<dbReference type="Proteomes" id="UP001060164">
    <property type="component" value="Chromosome"/>
</dbReference>
<dbReference type="RefSeq" id="WP_260046709.1">
    <property type="nucleotide sequence ID" value="NZ_CABLBR010000036.1"/>
</dbReference>
<reference evidence="1" key="1">
    <citation type="journal article" date="2022" name="Cell">
        <title>Design, construction, and in vivo augmentation of a complex gut microbiome.</title>
        <authorList>
            <person name="Cheng A.G."/>
            <person name="Ho P.Y."/>
            <person name="Aranda-Diaz A."/>
            <person name="Jain S."/>
            <person name="Yu F.B."/>
            <person name="Meng X."/>
            <person name="Wang M."/>
            <person name="Iakiviak M."/>
            <person name="Nagashima K."/>
            <person name="Zhao A."/>
            <person name="Murugkar P."/>
            <person name="Patil A."/>
            <person name="Atabakhsh K."/>
            <person name="Weakley A."/>
            <person name="Yan J."/>
            <person name="Brumbaugh A.R."/>
            <person name="Higginbottom S."/>
            <person name="Dimas A."/>
            <person name="Shiver A.L."/>
            <person name="Deutschbauer A."/>
            <person name="Neff N."/>
            <person name="Sonnenburg J.L."/>
            <person name="Huang K.C."/>
            <person name="Fischbach M.A."/>
        </authorList>
    </citation>
    <scope>NUCLEOTIDE SEQUENCE</scope>
    <source>
        <strain evidence="1">DSM 19829</strain>
    </source>
</reference>
<evidence type="ECO:0000313" key="1">
    <source>
        <dbReference type="EMBL" id="UWP61028.1"/>
    </source>
</evidence>
<sequence>MNENKKGGSIRLFESWGFFFLVSGDFKYIKTGNDIPLLRNI</sequence>
<evidence type="ECO:0000313" key="2">
    <source>
        <dbReference type="Proteomes" id="UP001060164"/>
    </source>
</evidence>